<gene>
    <name evidence="3" type="ORF">EKG35_12620</name>
</gene>
<dbReference type="InterPro" id="IPR000326">
    <property type="entry name" value="PAP2/HPO"/>
</dbReference>
<name>A0A3S0JNB0_9BACI</name>
<evidence type="ECO:0000313" key="3">
    <source>
        <dbReference type="EMBL" id="RTQ91916.1"/>
    </source>
</evidence>
<dbReference type="Pfam" id="PF01569">
    <property type="entry name" value="PAP2"/>
    <property type="match status" value="1"/>
</dbReference>
<dbReference type="Gene3D" id="1.20.144.10">
    <property type="entry name" value="Phosphatidic acid phosphatase type 2/haloperoxidase"/>
    <property type="match status" value="2"/>
</dbReference>
<dbReference type="RefSeq" id="WP_126294826.1">
    <property type="nucleotide sequence ID" value="NZ_CP155468.1"/>
</dbReference>
<evidence type="ECO:0000259" key="2">
    <source>
        <dbReference type="SMART" id="SM00014"/>
    </source>
</evidence>
<feature type="transmembrane region" description="Helical" evidence="1">
    <location>
        <begin position="119"/>
        <end position="138"/>
    </location>
</feature>
<feature type="transmembrane region" description="Helical" evidence="1">
    <location>
        <begin position="48"/>
        <end position="70"/>
    </location>
</feature>
<dbReference type="Proteomes" id="UP000276349">
    <property type="component" value="Unassembled WGS sequence"/>
</dbReference>
<evidence type="ECO:0000256" key="1">
    <source>
        <dbReference type="SAM" id="Phobius"/>
    </source>
</evidence>
<dbReference type="InterPro" id="IPR036938">
    <property type="entry name" value="PAP2/HPO_sf"/>
</dbReference>
<dbReference type="PANTHER" id="PTHR14969">
    <property type="entry name" value="SPHINGOSINE-1-PHOSPHATE PHOSPHOHYDROLASE"/>
    <property type="match status" value="1"/>
</dbReference>
<evidence type="ECO:0000313" key="4">
    <source>
        <dbReference type="Proteomes" id="UP000276349"/>
    </source>
</evidence>
<dbReference type="SUPFAM" id="SSF48317">
    <property type="entry name" value="Acid phosphatase/Vanadium-dependent haloperoxidase"/>
    <property type="match status" value="1"/>
</dbReference>
<dbReference type="EMBL" id="RXNR01000035">
    <property type="protein sequence ID" value="RTQ91916.1"/>
    <property type="molecule type" value="Genomic_DNA"/>
</dbReference>
<comment type="caution">
    <text evidence="3">The sequence shown here is derived from an EMBL/GenBank/DDBJ whole genome shotgun (WGS) entry which is preliminary data.</text>
</comment>
<dbReference type="CDD" id="cd03392">
    <property type="entry name" value="PAP2_like_2"/>
    <property type="match status" value="1"/>
</dbReference>
<keyword evidence="1" id="KW-0472">Membrane</keyword>
<feature type="transmembrane region" description="Helical" evidence="1">
    <location>
        <begin position="150"/>
        <end position="167"/>
    </location>
</feature>
<feature type="transmembrane region" description="Helical" evidence="1">
    <location>
        <begin position="173"/>
        <end position="195"/>
    </location>
</feature>
<keyword evidence="4" id="KW-1185">Reference proteome</keyword>
<accession>A0A3S0JNB0</accession>
<sequence length="206" mass="24290">MNKRHLMVAFCTFIIFCILWMTYESPFIQALDTLASNLLYGVHWITMFHYFGETKFIFVISFIVLIFIGIRKRDYKLMLFVFMNVGIGFGLYQFLKYLIERPRPDIIDQFSTFSFPSGHALHGLVYLLTIAYVFDHTSDRVINSKKNSRTVWITAIILILFIGLSRITEGRHYASDVLAGWMLGYSWFILSVWWYEQGNPLKNKKF</sequence>
<dbReference type="PANTHER" id="PTHR14969:SF13">
    <property type="entry name" value="AT30094P"/>
    <property type="match status" value="1"/>
</dbReference>
<protein>
    <submittedName>
        <fullName evidence="3">Phosphatase PAP2 family protein</fullName>
    </submittedName>
</protein>
<dbReference type="SMART" id="SM00014">
    <property type="entry name" value="acidPPc"/>
    <property type="match status" value="1"/>
</dbReference>
<organism evidence="3 4">
    <name type="scientific">Lysinibacillus telephonicus</name>
    <dbReference type="NCBI Taxonomy" id="1714840"/>
    <lineage>
        <taxon>Bacteria</taxon>
        <taxon>Bacillati</taxon>
        <taxon>Bacillota</taxon>
        <taxon>Bacilli</taxon>
        <taxon>Bacillales</taxon>
        <taxon>Bacillaceae</taxon>
        <taxon>Lysinibacillus</taxon>
    </lineage>
</organism>
<feature type="transmembrane region" description="Helical" evidence="1">
    <location>
        <begin position="77"/>
        <end position="99"/>
    </location>
</feature>
<keyword evidence="1" id="KW-0812">Transmembrane</keyword>
<keyword evidence="1" id="KW-1133">Transmembrane helix</keyword>
<proteinExistence type="predicted"/>
<dbReference type="AlphaFoldDB" id="A0A3S0JNB0"/>
<dbReference type="OrthoDB" id="9789113at2"/>
<reference evidence="3 4" key="1">
    <citation type="submission" date="2018-12" db="EMBL/GenBank/DDBJ databases">
        <authorList>
            <person name="Yu L."/>
        </authorList>
    </citation>
    <scope>NUCLEOTIDE SEQUENCE [LARGE SCALE GENOMIC DNA]</scope>
    <source>
        <strain evidence="3 4">S5H2222</strain>
    </source>
</reference>
<feature type="domain" description="Phosphatidic acid phosphatase type 2/haloperoxidase" evidence="2">
    <location>
        <begin position="80"/>
        <end position="192"/>
    </location>
</feature>